<dbReference type="EMBL" id="JALPRK010000008">
    <property type="protein sequence ID" value="MCK8487756.1"/>
    <property type="molecule type" value="Genomic_DNA"/>
</dbReference>
<reference evidence="2" key="1">
    <citation type="submission" date="2022-04" db="EMBL/GenBank/DDBJ databases">
        <authorList>
            <person name="Seo M.-J."/>
        </authorList>
    </citation>
    <scope>NUCLEOTIDE SEQUENCE</scope>
    <source>
        <strain evidence="2">MBLB2552</strain>
    </source>
</reference>
<dbReference type="GO" id="GO:0008999">
    <property type="term" value="F:protein-N-terminal-alanine acetyltransferase activity"/>
    <property type="evidence" value="ECO:0007669"/>
    <property type="project" value="TreeGrafter"/>
</dbReference>
<dbReference type="InterPro" id="IPR051908">
    <property type="entry name" value="Ribosomal_N-acetyltransferase"/>
</dbReference>
<name>A0A9X1XZR2_9BACL</name>
<dbReference type="GO" id="GO:0005737">
    <property type="term" value="C:cytoplasm"/>
    <property type="evidence" value="ECO:0007669"/>
    <property type="project" value="TreeGrafter"/>
</dbReference>
<dbReference type="Gene3D" id="3.40.630.30">
    <property type="match status" value="1"/>
</dbReference>
<sequence>MNFRIILILLKMLRTSLQDPFIKMQPGLAQDFEGRGVISRACREVVRYVFEELELNRIEIRVQPENLKSRKIPENIGFVREGTLRQAEWFIDRFVDKVIYGLLKEEWITSG</sequence>
<accession>A0A9X1XZR2</accession>
<dbReference type="SUPFAM" id="SSF55729">
    <property type="entry name" value="Acyl-CoA N-acyltransferases (Nat)"/>
    <property type="match status" value="1"/>
</dbReference>
<feature type="domain" description="N-acetyltransferase" evidence="1">
    <location>
        <begin position="28"/>
        <end position="79"/>
    </location>
</feature>
<dbReference type="InterPro" id="IPR016181">
    <property type="entry name" value="Acyl_CoA_acyltransferase"/>
</dbReference>
<dbReference type="GO" id="GO:1990189">
    <property type="term" value="F:protein N-terminal-serine acetyltransferase activity"/>
    <property type="evidence" value="ECO:0007669"/>
    <property type="project" value="TreeGrafter"/>
</dbReference>
<comment type="caution">
    <text evidence="2">The sequence shown here is derived from an EMBL/GenBank/DDBJ whole genome shotgun (WGS) entry which is preliminary data.</text>
</comment>
<evidence type="ECO:0000313" key="2">
    <source>
        <dbReference type="EMBL" id="MCK8487756.1"/>
    </source>
</evidence>
<keyword evidence="3" id="KW-1185">Reference proteome</keyword>
<gene>
    <name evidence="2" type="ORF">M0651_11275</name>
</gene>
<dbReference type="Pfam" id="PF13302">
    <property type="entry name" value="Acetyltransf_3"/>
    <property type="match status" value="1"/>
</dbReference>
<dbReference type="PANTHER" id="PTHR43441">
    <property type="entry name" value="RIBOSOMAL-PROTEIN-SERINE ACETYLTRANSFERASE"/>
    <property type="match status" value="1"/>
</dbReference>
<organism evidence="2 3">
    <name type="scientific">Paenibacillus mellifer</name>
    <dbReference type="NCBI Taxonomy" id="2937794"/>
    <lineage>
        <taxon>Bacteria</taxon>
        <taxon>Bacillati</taxon>
        <taxon>Bacillota</taxon>
        <taxon>Bacilli</taxon>
        <taxon>Bacillales</taxon>
        <taxon>Paenibacillaceae</taxon>
        <taxon>Paenibacillus</taxon>
    </lineage>
</organism>
<dbReference type="AlphaFoldDB" id="A0A9X1XZR2"/>
<proteinExistence type="predicted"/>
<evidence type="ECO:0000259" key="1">
    <source>
        <dbReference type="Pfam" id="PF13302"/>
    </source>
</evidence>
<dbReference type="PANTHER" id="PTHR43441:SF12">
    <property type="entry name" value="RIBOSOMAL N-ACETYLTRANSFERASE YDAF-RELATED"/>
    <property type="match status" value="1"/>
</dbReference>
<dbReference type="Proteomes" id="UP001139534">
    <property type="component" value="Unassembled WGS sequence"/>
</dbReference>
<protein>
    <submittedName>
        <fullName evidence="2">GNAT family N-acetyltransferase</fullName>
    </submittedName>
</protein>
<dbReference type="RefSeq" id="WP_248551847.1">
    <property type="nucleotide sequence ID" value="NZ_JALPRK010000008.1"/>
</dbReference>
<dbReference type="InterPro" id="IPR000182">
    <property type="entry name" value="GNAT_dom"/>
</dbReference>
<evidence type="ECO:0000313" key="3">
    <source>
        <dbReference type="Proteomes" id="UP001139534"/>
    </source>
</evidence>